<keyword evidence="3" id="KW-1185">Reference proteome</keyword>
<feature type="transmembrane region" description="Helical" evidence="1">
    <location>
        <begin position="82"/>
        <end position="107"/>
    </location>
</feature>
<dbReference type="Proteomes" id="UP000001997">
    <property type="component" value="Unassembled WGS sequence"/>
</dbReference>
<name>A5DMW2_PICGU</name>
<evidence type="ECO:0008006" key="4">
    <source>
        <dbReference type="Google" id="ProtNLM"/>
    </source>
</evidence>
<dbReference type="RefSeq" id="XP_001482658.2">
    <property type="nucleotide sequence ID" value="XM_001482608.1"/>
</dbReference>
<reference evidence="2 3" key="1">
    <citation type="journal article" date="2009" name="Nature">
        <title>Evolution of pathogenicity and sexual reproduction in eight Candida genomes.</title>
        <authorList>
            <person name="Butler G."/>
            <person name="Rasmussen M.D."/>
            <person name="Lin M.F."/>
            <person name="Santos M.A."/>
            <person name="Sakthikumar S."/>
            <person name="Munro C.A."/>
            <person name="Rheinbay E."/>
            <person name="Grabherr M."/>
            <person name="Forche A."/>
            <person name="Reedy J.L."/>
            <person name="Agrafioti I."/>
            <person name="Arnaud M.B."/>
            <person name="Bates S."/>
            <person name="Brown A.J."/>
            <person name="Brunke S."/>
            <person name="Costanzo M.C."/>
            <person name="Fitzpatrick D.A."/>
            <person name="de Groot P.W."/>
            <person name="Harris D."/>
            <person name="Hoyer L.L."/>
            <person name="Hube B."/>
            <person name="Klis F.M."/>
            <person name="Kodira C."/>
            <person name="Lennard N."/>
            <person name="Logue M.E."/>
            <person name="Martin R."/>
            <person name="Neiman A.M."/>
            <person name="Nikolaou E."/>
            <person name="Quail M.A."/>
            <person name="Quinn J."/>
            <person name="Santos M.C."/>
            <person name="Schmitzberger F.F."/>
            <person name="Sherlock G."/>
            <person name="Shah P."/>
            <person name="Silverstein K.A."/>
            <person name="Skrzypek M.S."/>
            <person name="Soll D."/>
            <person name="Staggs R."/>
            <person name="Stansfield I."/>
            <person name="Stumpf M.P."/>
            <person name="Sudbery P.E."/>
            <person name="Srikantha T."/>
            <person name="Zeng Q."/>
            <person name="Berman J."/>
            <person name="Berriman M."/>
            <person name="Heitman J."/>
            <person name="Gow N.A."/>
            <person name="Lorenz M.C."/>
            <person name="Birren B.W."/>
            <person name="Kellis M."/>
            <person name="Cuomo C.A."/>
        </authorList>
    </citation>
    <scope>NUCLEOTIDE SEQUENCE [LARGE SCALE GENOMIC DNA]</scope>
    <source>
        <strain evidence="3">ATCC 6260 / CBS 566 / DSM 6381 / JCM 1539 / NBRC 10279 / NRRL Y-324</strain>
    </source>
</reference>
<keyword evidence="1" id="KW-1133">Transmembrane helix</keyword>
<protein>
    <recommendedName>
        <fullName evidence="4">Transmembrane protein</fullName>
    </recommendedName>
</protein>
<dbReference type="EMBL" id="CH408160">
    <property type="protein sequence ID" value="EDK40515.2"/>
    <property type="molecule type" value="Genomic_DNA"/>
</dbReference>
<dbReference type="KEGG" id="pgu:PGUG_04613"/>
<sequence length="155" mass="17842">MGEKVAEETLGESMTAETVEENMTEETVEENKTEETVAKNSETDFMLAHQAVFVYLTYFSLFCGWALPGFSRGPDDRIPGYIWFFYAAFQVIGIAIWTTVVIATIQYSNSQVRIRLNLYMLGMHLISCLGVFIWYCLTALYVYRDSLNHIVRFLK</sequence>
<feature type="transmembrane region" description="Helical" evidence="1">
    <location>
        <begin position="52"/>
        <end position="70"/>
    </location>
</feature>
<dbReference type="AlphaFoldDB" id="A5DMW2"/>
<evidence type="ECO:0000256" key="1">
    <source>
        <dbReference type="SAM" id="Phobius"/>
    </source>
</evidence>
<proteinExistence type="predicted"/>
<gene>
    <name evidence="2" type="ORF">PGUG_04613</name>
</gene>
<dbReference type="HOGENOM" id="CLU_1696178_0_0_1"/>
<feature type="transmembrane region" description="Helical" evidence="1">
    <location>
        <begin position="119"/>
        <end position="143"/>
    </location>
</feature>
<organism evidence="2 3">
    <name type="scientific">Meyerozyma guilliermondii (strain ATCC 6260 / CBS 566 / DSM 6381 / JCM 1539 / NBRC 10279 / NRRL Y-324)</name>
    <name type="common">Yeast</name>
    <name type="synonym">Candida guilliermondii</name>
    <dbReference type="NCBI Taxonomy" id="294746"/>
    <lineage>
        <taxon>Eukaryota</taxon>
        <taxon>Fungi</taxon>
        <taxon>Dikarya</taxon>
        <taxon>Ascomycota</taxon>
        <taxon>Saccharomycotina</taxon>
        <taxon>Pichiomycetes</taxon>
        <taxon>Debaryomycetaceae</taxon>
        <taxon>Meyerozyma</taxon>
    </lineage>
</organism>
<accession>A5DMW2</accession>
<keyword evidence="1" id="KW-0812">Transmembrane</keyword>
<dbReference type="VEuPathDB" id="FungiDB:PGUG_04613"/>
<dbReference type="GeneID" id="5124630"/>
<evidence type="ECO:0000313" key="3">
    <source>
        <dbReference type="Proteomes" id="UP000001997"/>
    </source>
</evidence>
<dbReference type="InParanoid" id="A5DMW2"/>
<keyword evidence="1" id="KW-0472">Membrane</keyword>
<evidence type="ECO:0000313" key="2">
    <source>
        <dbReference type="EMBL" id="EDK40515.2"/>
    </source>
</evidence>